<dbReference type="Gene3D" id="3.20.20.370">
    <property type="entry name" value="Glycoside hydrolase/deacetylase"/>
    <property type="match status" value="1"/>
</dbReference>
<organism evidence="4 5">
    <name type="scientific">Actinoplanes friuliensis DSM 7358</name>
    <dbReference type="NCBI Taxonomy" id="1246995"/>
    <lineage>
        <taxon>Bacteria</taxon>
        <taxon>Bacillati</taxon>
        <taxon>Actinomycetota</taxon>
        <taxon>Actinomycetes</taxon>
        <taxon>Micromonosporales</taxon>
        <taxon>Micromonosporaceae</taxon>
        <taxon>Actinoplanes</taxon>
    </lineage>
</organism>
<dbReference type="eggNOG" id="COG0726">
    <property type="taxonomic scope" value="Bacteria"/>
</dbReference>
<dbReference type="SUPFAM" id="SSF88713">
    <property type="entry name" value="Glycoside hydrolase/deacetylase"/>
    <property type="match status" value="1"/>
</dbReference>
<name>U5VWV9_9ACTN</name>
<dbReference type="KEGG" id="afs:AFR_16005"/>
<dbReference type="GO" id="GO:0005975">
    <property type="term" value="P:carbohydrate metabolic process"/>
    <property type="evidence" value="ECO:0007669"/>
    <property type="project" value="InterPro"/>
</dbReference>
<dbReference type="PATRIC" id="fig|1246995.3.peg.3248"/>
<evidence type="ECO:0000259" key="3">
    <source>
        <dbReference type="PROSITE" id="PS51677"/>
    </source>
</evidence>
<dbReference type="PANTHER" id="PTHR34216:SF3">
    <property type="entry name" value="POLY-BETA-1,6-N-ACETYL-D-GLUCOSAMINE N-DEACETYLASE"/>
    <property type="match status" value="1"/>
</dbReference>
<gene>
    <name evidence="4" type="ORF">AFR_16005</name>
</gene>
<evidence type="ECO:0000256" key="1">
    <source>
        <dbReference type="ARBA" id="ARBA00004613"/>
    </source>
</evidence>
<dbReference type="PROSITE" id="PS51677">
    <property type="entry name" value="NODB"/>
    <property type="match status" value="1"/>
</dbReference>
<protein>
    <submittedName>
        <fullName evidence="4">Polysaccharide deacetylase</fullName>
    </submittedName>
</protein>
<dbReference type="STRING" id="1246995.AFR_16005"/>
<dbReference type="PANTHER" id="PTHR34216">
    <property type="match status" value="1"/>
</dbReference>
<dbReference type="CDD" id="cd10918">
    <property type="entry name" value="CE4_NodB_like_5s_6s"/>
    <property type="match status" value="1"/>
</dbReference>
<dbReference type="EMBL" id="CP006272">
    <property type="protein sequence ID" value="AGZ41483.1"/>
    <property type="molecule type" value="Genomic_DNA"/>
</dbReference>
<dbReference type="GO" id="GO:0016810">
    <property type="term" value="F:hydrolase activity, acting on carbon-nitrogen (but not peptide) bonds"/>
    <property type="evidence" value="ECO:0007669"/>
    <property type="project" value="InterPro"/>
</dbReference>
<dbReference type="OrthoDB" id="9763050at2"/>
<keyword evidence="2" id="KW-0732">Signal</keyword>
<dbReference type="HOGENOM" id="CLU_030024_5_3_11"/>
<dbReference type="Proteomes" id="UP000017746">
    <property type="component" value="Chromosome"/>
</dbReference>
<dbReference type="Pfam" id="PF01522">
    <property type="entry name" value="Polysacc_deac_1"/>
    <property type="match status" value="1"/>
</dbReference>
<proteinExistence type="predicted"/>
<dbReference type="AlphaFoldDB" id="U5VWV9"/>
<sequence>MGEQVVNVCFHGIGVPARELEPGEDRYWVTEDQFHAVLDEIRTWPSVRISFDDGNASDARIGLPALVERGLTADFFVLAGRLGTAGSLDEDDVRELGKQGMGVGSHGMAHRSWRGMDEQTRRAELVEARDRIAGVSGSPVEAAACPLGRYDRELLNSMRSLGYTRVYTSDRRHARGGSWLQPRFSVRREDTPESLRAEVLHRPPLVRRAKLAAIGTVKRLR</sequence>
<feature type="domain" description="NodB homology" evidence="3">
    <location>
        <begin position="45"/>
        <end position="221"/>
    </location>
</feature>
<dbReference type="InterPro" id="IPR011330">
    <property type="entry name" value="Glyco_hydro/deAcase_b/a-brl"/>
</dbReference>
<keyword evidence="5" id="KW-1185">Reference proteome</keyword>
<evidence type="ECO:0000256" key="2">
    <source>
        <dbReference type="ARBA" id="ARBA00022729"/>
    </source>
</evidence>
<dbReference type="GO" id="GO:0005576">
    <property type="term" value="C:extracellular region"/>
    <property type="evidence" value="ECO:0007669"/>
    <property type="project" value="UniProtKB-SubCell"/>
</dbReference>
<dbReference type="InterPro" id="IPR002509">
    <property type="entry name" value="NODB_dom"/>
</dbReference>
<accession>U5VWV9</accession>
<reference evidence="4 5" key="1">
    <citation type="journal article" date="2014" name="J. Biotechnol.">
        <title>Complete genome sequence of the actinobacterium Actinoplanes friuliensis HAG 010964, producer of the lipopeptide antibiotic friulimycin.</title>
        <authorList>
            <person name="Ruckert C."/>
            <person name="Szczepanowski R."/>
            <person name="Albersmeier A."/>
            <person name="Goesmann A."/>
            <person name="Fischer N."/>
            <person name="Steinkamper A."/>
            <person name="Puhler A."/>
            <person name="Biener R."/>
            <person name="Schwartz D."/>
            <person name="Kalinowski J."/>
        </authorList>
    </citation>
    <scope>NUCLEOTIDE SEQUENCE [LARGE SCALE GENOMIC DNA]</scope>
    <source>
        <strain evidence="4 5">DSM 7358</strain>
    </source>
</reference>
<dbReference type="RefSeq" id="WP_023361545.1">
    <property type="nucleotide sequence ID" value="NC_022657.1"/>
</dbReference>
<dbReference type="InterPro" id="IPR051398">
    <property type="entry name" value="Polysacch_Deacetylase"/>
</dbReference>
<evidence type="ECO:0000313" key="5">
    <source>
        <dbReference type="Proteomes" id="UP000017746"/>
    </source>
</evidence>
<evidence type="ECO:0000313" key="4">
    <source>
        <dbReference type="EMBL" id="AGZ41483.1"/>
    </source>
</evidence>
<comment type="subcellular location">
    <subcellularLocation>
        <location evidence="1">Secreted</location>
    </subcellularLocation>
</comment>